<gene>
    <name evidence="1" type="ORF">CAB17_12845</name>
</gene>
<evidence type="ECO:0008006" key="3">
    <source>
        <dbReference type="Google" id="ProtNLM"/>
    </source>
</evidence>
<organism evidence="1 2">
    <name type="scientific">Legionella sainthelensi</name>
    <dbReference type="NCBI Taxonomy" id="28087"/>
    <lineage>
        <taxon>Bacteria</taxon>
        <taxon>Pseudomonadati</taxon>
        <taxon>Pseudomonadota</taxon>
        <taxon>Gammaproteobacteria</taxon>
        <taxon>Legionellales</taxon>
        <taxon>Legionellaceae</taxon>
        <taxon>Legionella</taxon>
    </lineage>
</organism>
<evidence type="ECO:0000313" key="2">
    <source>
        <dbReference type="Proteomes" id="UP000234343"/>
    </source>
</evidence>
<dbReference type="AlphaFoldDB" id="A0A2H5FMQ0"/>
<dbReference type="EMBL" id="CP025491">
    <property type="protein sequence ID" value="AUH72824.1"/>
    <property type="molecule type" value="Genomic_DNA"/>
</dbReference>
<reference evidence="1 2" key="1">
    <citation type="submission" date="2017-12" db="EMBL/GenBank/DDBJ databases">
        <title>Legionella sainthelensi LA01-117, whole genome sequence of a clinical isolate from New Zealand.</title>
        <authorList>
            <person name="Cree S.L."/>
            <person name="Slow S."/>
            <person name="Kennedy M.A."/>
            <person name="Murdoch D.R."/>
            <person name="Biggs P.J."/>
            <person name="Anderson T."/>
        </authorList>
    </citation>
    <scope>NUCLEOTIDE SEQUENCE [LARGE SCALE GENOMIC DNA]</scope>
    <source>
        <strain evidence="1 2">LA01-117</strain>
    </source>
</reference>
<sequence length="330" mass="39128">MEKALSNKKDSKMKKNNSIKQIFEKIKRQDNYFHRSNIYELEATIDLINSFKETEPNLLSYIPIKLVTIMECYFKSIVKEFVDHDVIYANSLIDYLKDIHIDMDFITFLSGKLITVGSIISEIVRLQRVDSFFDIMSKLLGKNFIKKKYDNYLNYHGEPKISFYFLKKSLLELNSQRNIIVHANANLVIDKMQLKTYVQHTKLLLDATNELVDEILYPNSPTTQYEMNQSAFEKSEEINKRIRKFIADICLYIKQRSSKEQVKQFLIYYHQREKSIKEYGKLQADFYEGGSMYPLIYYSAITSGREIFFDELKKEFTNYNNEIEIHPLNL</sequence>
<name>A0A2H5FMQ0_9GAMM</name>
<accession>A0A2H5FMQ0</accession>
<dbReference type="KEGG" id="lsh:CAB17_12845"/>
<proteinExistence type="predicted"/>
<keyword evidence="2" id="KW-1185">Reference proteome</keyword>
<evidence type="ECO:0000313" key="1">
    <source>
        <dbReference type="EMBL" id="AUH72824.1"/>
    </source>
</evidence>
<dbReference type="Proteomes" id="UP000234343">
    <property type="component" value="Chromosome"/>
</dbReference>
<protein>
    <recommendedName>
        <fullName evidence="3">RiboL-PSP-HEPN domain-containing protein</fullName>
    </recommendedName>
</protein>